<dbReference type="KEGG" id="ehx:EMIHUDRAFT_119408"/>
<name>A0A0D3IVE6_EMIH1</name>
<dbReference type="HOGENOM" id="CLU_455937_0_0_1"/>
<accession>A0A0D3IVE6</accession>
<evidence type="ECO:0000256" key="5">
    <source>
        <dbReference type="SAM" id="Phobius"/>
    </source>
</evidence>
<keyword evidence="5" id="KW-0812">Transmembrane</keyword>
<reference evidence="7" key="1">
    <citation type="journal article" date="2013" name="Nature">
        <title>Pan genome of the phytoplankton Emiliania underpins its global distribution.</title>
        <authorList>
            <person name="Read B.A."/>
            <person name="Kegel J."/>
            <person name="Klute M.J."/>
            <person name="Kuo A."/>
            <person name="Lefebvre S.C."/>
            <person name="Maumus F."/>
            <person name="Mayer C."/>
            <person name="Miller J."/>
            <person name="Monier A."/>
            <person name="Salamov A."/>
            <person name="Young J."/>
            <person name="Aguilar M."/>
            <person name="Claverie J.M."/>
            <person name="Frickenhaus S."/>
            <person name="Gonzalez K."/>
            <person name="Herman E.K."/>
            <person name="Lin Y.C."/>
            <person name="Napier J."/>
            <person name="Ogata H."/>
            <person name="Sarno A.F."/>
            <person name="Shmutz J."/>
            <person name="Schroeder D."/>
            <person name="de Vargas C."/>
            <person name="Verret F."/>
            <person name="von Dassow P."/>
            <person name="Valentin K."/>
            <person name="Van de Peer Y."/>
            <person name="Wheeler G."/>
            <person name="Dacks J.B."/>
            <person name="Delwiche C.F."/>
            <person name="Dyhrman S.T."/>
            <person name="Glockner G."/>
            <person name="John U."/>
            <person name="Richards T."/>
            <person name="Worden A.Z."/>
            <person name="Zhang X."/>
            <person name="Grigoriev I.V."/>
            <person name="Allen A.E."/>
            <person name="Bidle K."/>
            <person name="Borodovsky M."/>
            <person name="Bowler C."/>
            <person name="Brownlee C."/>
            <person name="Cock J.M."/>
            <person name="Elias M."/>
            <person name="Gladyshev V.N."/>
            <person name="Groth M."/>
            <person name="Guda C."/>
            <person name="Hadaegh A."/>
            <person name="Iglesias-Rodriguez M.D."/>
            <person name="Jenkins J."/>
            <person name="Jones B.M."/>
            <person name="Lawson T."/>
            <person name="Leese F."/>
            <person name="Lindquist E."/>
            <person name="Lobanov A."/>
            <person name="Lomsadze A."/>
            <person name="Malik S.B."/>
            <person name="Marsh M.E."/>
            <person name="Mackinder L."/>
            <person name="Mock T."/>
            <person name="Mueller-Roeber B."/>
            <person name="Pagarete A."/>
            <person name="Parker M."/>
            <person name="Probert I."/>
            <person name="Quesneville H."/>
            <person name="Raines C."/>
            <person name="Rensing S.A."/>
            <person name="Riano-Pachon D.M."/>
            <person name="Richier S."/>
            <person name="Rokitta S."/>
            <person name="Shiraiwa Y."/>
            <person name="Soanes D.M."/>
            <person name="van der Giezen M."/>
            <person name="Wahlund T.M."/>
            <person name="Williams B."/>
            <person name="Wilson W."/>
            <person name="Wolfe G."/>
            <person name="Wurch L.L."/>
        </authorList>
    </citation>
    <scope>NUCLEOTIDE SEQUENCE</scope>
</reference>
<dbReference type="GeneID" id="17261375"/>
<dbReference type="InterPro" id="IPR008733">
    <property type="entry name" value="PEX11"/>
</dbReference>
<sequence length="599" mass="64201">MARQATVGAGLNQLDSMIGEMYDIKQATLPTTRSVGHRSAASFLLTSALVLALSVLLPMVTHPRELLEAAGWQPSVCDDSCVHANDGACDDGGACRDGSDCGACGAREASLPVPSWAVIVASLVSIAVLSLGVSTVGEMARSAGGSWGRVPLTDATLGTAVLNKFANSAQVREKGLKVLQYVLKAGAYSRLFSAGLTKQLKDLSKATSTARRFFKFCRWDLSEARDQSDRVMRLLLYFRVAANFGADWAEDVCSLERVGILPAGTLSVEFMLFAEYCQLALALVEIWVTSARARREAELSLLAEEAGVAAPKLLSQQRKLALVRLELVKFVSDVGKAIFDCELYFAHEGVFIGCALFSGILSTHKNMFKILKSGRAMRMPGGVLATSGEVGKASEEAYGVLTVSSKIASAAPKRRARGGKASRARRLENFRQHKAAAPAAALAIKWEQLASCVSNARLCATARERPGFVQRNERAALHQADPRRAQRAASEAEAGRVEGYFANGAPRWRCALGLPTQVGTLPLLLGCAVVAHRFDVQRWGERTSHGKLCSVGERAFVAVFPAFLLLDWQICDVRVLLAAHHVVCLAGHACAVLLSAGFP</sequence>
<evidence type="ECO:0000256" key="4">
    <source>
        <dbReference type="ARBA" id="ARBA00046271"/>
    </source>
</evidence>
<dbReference type="PANTHER" id="PTHR12652:SF50">
    <property type="entry name" value="PEROXIN 11"/>
    <property type="match status" value="1"/>
</dbReference>
<evidence type="ECO:0000256" key="1">
    <source>
        <dbReference type="ARBA" id="ARBA00022593"/>
    </source>
</evidence>
<dbReference type="PaxDb" id="2903-EOD15231"/>
<dbReference type="Proteomes" id="UP000013827">
    <property type="component" value="Unassembled WGS sequence"/>
</dbReference>
<keyword evidence="5" id="KW-1133">Transmembrane helix</keyword>
<dbReference type="GO" id="GO:0016559">
    <property type="term" value="P:peroxisome fission"/>
    <property type="evidence" value="ECO:0007669"/>
    <property type="project" value="InterPro"/>
</dbReference>
<protein>
    <submittedName>
        <fullName evidence="6">Uncharacterized protein</fullName>
    </submittedName>
</protein>
<keyword evidence="7" id="KW-1185">Reference proteome</keyword>
<proteinExistence type="predicted"/>
<comment type="subcellular location">
    <subcellularLocation>
        <location evidence="4">Peroxisome membrane</location>
    </subcellularLocation>
</comment>
<keyword evidence="2 5" id="KW-0472">Membrane</keyword>
<reference evidence="6" key="2">
    <citation type="submission" date="2024-10" db="UniProtKB">
        <authorList>
            <consortium name="EnsemblProtists"/>
        </authorList>
    </citation>
    <scope>IDENTIFICATION</scope>
</reference>
<evidence type="ECO:0000313" key="6">
    <source>
        <dbReference type="EnsemblProtists" id="EOD15231"/>
    </source>
</evidence>
<dbReference type="Pfam" id="PF05648">
    <property type="entry name" value="PEX11"/>
    <property type="match status" value="1"/>
</dbReference>
<feature type="transmembrane region" description="Helical" evidence="5">
    <location>
        <begin position="40"/>
        <end position="60"/>
    </location>
</feature>
<evidence type="ECO:0000313" key="7">
    <source>
        <dbReference type="Proteomes" id="UP000013827"/>
    </source>
</evidence>
<dbReference type="AlphaFoldDB" id="A0A0D3IVE6"/>
<dbReference type="RefSeq" id="XP_005767660.1">
    <property type="nucleotide sequence ID" value="XM_005767603.1"/>
</dbReference>
<keyword evidence="1" id="KW-0962">Peroxisome biogenesis</keyword>
<dbReference type="GO" id="GO:0005778">
    <property type="term" value="C:peroxisomal membrane"/>
    <property type="evidence" value="ECO:0007669"/>
    <property type="project" value="UniProtKB-SubCell"/>
</dbReference>
<evidence type="ECO:0000256" key="2">
    <source>
        <dbReference type="ARBA" id="ARBA00023136"/>
    </source>
</evidence>
<keyword evidence="3" id="KW-0576">Peroxisome</keyword>
<organism evidence="6 7">
    <name type="scientific">Emiliania huxleyi (strain CCMP1516)</name>
    <dbReference type="NCBI Taxonomy" id="280463"/>
    <lineage>
        <taxon>Eukaryota</taxon>
        <taxon>Haptista</taxon>
        <taxon>Haptophyta</taxon>
        <taxon>Prymnesiophyceae</taxon>
        <taxon>Isochrysidales</taxon>
        <taxon>Noelaerhabdaceae</taxon>
        <taxon>Emiliania</taxon>
    </lineage>
</organism>
<dbReference type="PANTHER" id="PTHR12652">
    <property type="entry name" value="PEROXISOMAL BIOGENESIS FACTOR 11"/>
    <property type="match status" value="1"/>
</dbReference>
<dbReference type="EnsemblProtists" id="EOD15231">
    <property type="protein sequence ID" value="EOD15231"/>
    <property type="gene ID" value="EMIHUDRAFT_119408"/>
</dbReference>
<evidence type="ECO:0000256" key="3">
    <source>
        <dbReference type="ARBA" id="ARBA00023140"/>
    </source>
</evidence>